<keyword evidence="3" id="KW-1185">Reference proteome</keyword>
<proteinExistence type="predicted"/>
<evidence type="ECO:0000256" key="1">
    <source>
        <dbReference type="SAM" id="MobiDB-lite"/>
    </source>
</evidence>
<dbReference type="EMBL" id="JAEVHM010000025">
    <property type="protein sequence ID" value="MBM0231851.1"/>
    <property type="molecule type" value="Genomic_DNA"/>
</dbReference>
<gene>
    <name evidence="2" type="ORF">JNW91_08275</name>
</gene>
<feature type="compositionally biased region" description="Low complexity" evidence="1">
    <location>
        <begin position="42"/>
        <end position="55"/>
    </location>
</feature>
<evidence type="ECO:0000313" key="2">
    <source>
        <dbReference type="EMBL" id="MBM0231851.1"/>
    </source>
</evidence>
<comment type="caution">
    <text evidence="2">The sequence shown here is derived from an EMBL/GenBank/DDBJ whole genome shotgun (WGS) entry which is preliminary data.</text>
</comment>
<protein>
    <submittedName>
        <fullName evidence="2">Uncharacterized protein</fullName>
    </submittedName>
</protein>
<feature type="compositionally biased region" description="Polar residues" evidence="1">
    <location>
        <begin position="19"/>
        <end position="40"/>
    </location>
</feature>
<dbReference type="Proteomes" id="UP000601027">
    <property type="component" value="Unassembled WGS sequence"/>
</dbReference>
<feature type="region of interest" description="Disordered" evidence="1">
    <location>
        <begin position="1"/>
        <end position="68"/>
    </location>
</feature>
<feature type="compositionally biased region" description="Polar residues" evidence="1">
    <location>
        <begin position="56"/>
        <end position="67"/>
    </location>
</feature>
<name>A0ABS1XRH4_9ACTN</name>
<sequence length="98" mass="10125">MRMLLKPATGSGRWPWSTRVPSTVPGTVAGNQDRTSTPARESSVPSVVPAKSSIVNDQPDSSGTVPSAATVRSGAFSVLPPSQLVQPSAFGRPVRATP</sequence>
<reference evidence="2 3" key="1">
    <citation type="submission" date="2021-01" db="EMBL/GenBank/DDBJ databases">
        <title>Draft genome sequence of Micromonospora sp. strain STR1_7.</title>
        <authorList>
            <person name="Karlyshev A."/>
            <person name="Jawad R."/>
        </authorList>
    </citation>
    <scope>NUCLEOTIDE SEQUENCE [LARGE SCALE GENOMIC DNA]</scope>
    <source>
        <strain evidence="2 3">STR1-7</strain>
    </source>
</reference>
<accession>A0ABS1XRH4</accession>
<evidence type="ECO:0000313" key="3">
    <source>
        <dbReference type="Proteomes" id="UP000601027"/>
    </source>
</evidence>
<organism evidence="2 3">
    <name type="scientific">Micromonospora parastrephiae</name>
    <dbReference type="NCBI Taxonomy" id="2806101"/>
    <lineage>
        <taxon>Bacteria</taxon>
        <taxon>Bacillati</taxon>
        <taxon>Actinomycetota</taxon>
        <taxon>Actinomycetes</taxon>
        <taxon>Micromonosporales</taxon>
        <taxon>Micromonosporaceae</taxon>
        <taxon>Micromonospora</taxon>
    </lineage>
</organism>